<feature type="compositionally biased region" description="Polar residues" evidence="1">
    <location>
        <begin position="165"/>
        <end position="174"/>
    </location>
</feature>
<feature type="region of interest" description="Disordered" evidence="1">
    <location>
        <begin position="456"/>
        <end position="481"/>
    </location>
</feature>
<evidence type="ECO:0008006" key="4">
    <source>
        <dbReference type="Google" id="ProtNLM"/>
    </source>
</evidence>
<gene>
    <name evidence="2" type="ORF">sr15528</name>
</gene>
<feature type="compositionally biased region" description="Polar residues" evidence="1">
    <location>
        <begin position="354"/>
        <end position="377"/>
    </location>
</feature>
<dbReference type="InterPro" id="IPR018800">
    <property type="entry name" value="PRCC"/>
</dbReference>
<feature type="compositionally biased region" description="Basic and acidic residues" evidence="1">
    <location>
        <begin position="138"/>
        <end position="156"/>
    </location>
</feature>
<accession>E6ZPB5</accession>
<dbReference type="Pfam" id="PF10253">
    <property type="entry name" value="PRCC"/>
    <property type="match status" value="1"/>
</dbReference>
<evidence type="ECO:0000313" key="3">
    <source>
        <dbReference type="Proteomes" id="UP000008867"/>
    </source>
</evidence>
<dbReference type="EMBL" id="FQ311434">
    <property type="protein sequence ID" value="CBQ69072.1"/>
    <property type="molecule type" value="Genomic_DNA"/>
</dbReference>
<dbReference type="eggNOG" id="ENOG502S8PK">
    <property type="taxonomic scope" value="Eukaryota"/>
</dbReference>
<feature type="compositionally biased region" description="Low complexity" evidence="1">
    <location>
        <begin position="44"/>
        <end position="57"/>
    </location>
</feature>
<sequence>MASGLASLAGYGSDSDDDGDARHAVAYTSSHAVSTAAQPSSSKLGALLPQPKAALAPKLPPPSSSASRSGLSLPPPTSAAPSKRKVIKIDSLQSFAASNDGNEADEAADTATESKKPRLGSNGSTSKHSLFGMLPAPKRKDDEVLAERNKQAEARRAAKVAQEADASTSAQAPLSINEDALRDISPEYDAEDVEPSTASGSKPKGKNNDAFRAMLGLKPAAAKPRPPTASTSSSASAAAKPAPSSKMPSQPSSTSTVVTPDAGRAPSSKAEAPAPVDFFSLGTARSSNNTSASAAHSSSFSISSAPAISHPEPTPSHNAEDDDDDNAAEYPGWQLDPDGSWVPVTPEAHAQLLAYQQSFSDPTTSTTPASKGASNLDGTRDLLAAGLTPEDIRAFDASTTAREAYLDANGDVADNDKYAAAAEFAAGNREVPQRKPGVLKGLRKGQLSSLVSLASENRSQLEKRWQRNRDAKAQRSNRYGF</sequence>
<dbReference type="VEuPathDB" id="FungiDB:sr15528"/>
<dbReference type="AlphaFoldDB" id="E6ZPB5"/>
<protein>
    <recommendedName>
        <fullName evidence="4">Proline-rich protein PRCC</fullName>
    </recommendedName>
</protein>
<name>E6ZPB5_SPORE</name>
<feature type="compositionally biased region" description="Low complexity" evidence="1">
    <location>
        <begin position="1"/>
        <end position="13"/>
    </location>
</feature>
<keyword evidence="3" id="KW-1185">Reference proteome</keyword>
<dbReference type="HOGENOM" id="CLU_567627_0_0_1"/>
<feature type="region of interest" description="Disordered" evidence="1">
    <location>
        <begin position="1"/>
        <end position="377"/>
    </location>
</feature>
<dbReference type="PANTHER" id="PTHR13621">
    <property type="entry name" value="PROLINE-RICH PROTEIN PRCC"/>
    <property type="match status" value="1"/>
</dbReference>
<evidence type="ECO:0000313" key="2">
    <source>
        <dbReference type="EMBL" id="CBQ69072.1"/>
    </source>
</evidence>
<feature type="compositionally biased region" description="Basic and acidic residues" evidence="1">
    <location>
        <begin position="459"/>
        <end position="473"/>
    </location>
</feature>
<organism evidence="2 3">
    <name type="scientific">Sporisorium reilianum (strain SRZ2)</name>
    <name type="common">Maize head smut fungus</name>
    <dbReference type="NCBI Taxonomy" id="999809"/>
    <lineage>
        <taxon>Eukaryota</taxon>
        <taxon>Fungi</taxon>
        <taxon>Dikarya</taxon>
        <taxon>Basidiomycota</taxon>
        <taxon>Ustilaginomycotina</taxon>
        <taxon>Ustilaginomycetes</taxon>
        <taxon>Ustilaginales</taxon>
        <taxon>Ustilaginaceae</taxon>
        <taxon>Sporisorium</taxon>
    </lineage>
</organism>
<proteinExistence type="predicted"/>
<dbReference type="OrthoDB" id="2555634at2759"/>
<feature type="compositionally biased region" description="Polar residues" evidence="1">
    <location>
        <begin position="27"/>
        <end position="43"/>
    </location>
</feature>
<dbReference type="PANTHER" id="PTHR13621:SF2">
    <property type="entry name" value="PROLINE-RICH PROTEIN PRCC"/>
    <property type="match status" value="1"/>
</dbReference>
<dbReference type="GO" id="GO:0005634">
    <property type="term" value="C:nucleus"/>
    <property type="evidence" value="ECO:0007669"/>
    <property type="project" value="TreeGrafter"/>
</dbReference>
<reference evidence="2 3" key="1">
    <citation type="journal article" date="2010" name="Science">
        <title>Pathogenicity determinants in smut fungi revealed by genome comparison.</title>
        <authorList>
            <person name="Schirawski J."/>
            <person name="Mannhaupt G."/>
            <person name="Muench K."/>
            <person name="Brefort T."/>
            <person name="Schipper K."/>
            <person name="Doehlemann G."/>
            <person name="Di Stasio M."/>
            <person name="Roessel N."/>
            <person name="Mendoza-Mendoza A."/>
            <person name="Pester D."/>
            <person name="Mueller O."/>
            <person name="Winterberg B."/>
            <person name="Meyer E."/>
            <person name="Ghareeb H."/>
            <person name="Wollenberg T."/>
            <person name="Muensterkoetter M."/>
            <person name="Wong P."/>
            <person name="Walter M."/>
            <person name="Stukenbrock E."/>
            <person name="Gueldener U."/>
            <person name="Kahmann R."/>
        </authorList>
    </citation>
    <scope>NUCLEOTIDE SEQUENCE [LARGE SCALE GENOMIC DNA]</scope>
    <source>
        <strain evidence="3">SRZ2</strain>
    </source>
</reference>
<feature type="compositionally biased region" description="Low complexity" evidence="1">
    <location>
        <begin position="218"/>
        <end position="260"/>
    </location>
</feature>
<dbReference type="Proteomes" id="UP000008867">
    <property type="component" value="Chromosome 13"/>
</dbReference>
<feature type="compositionally biased region" description="Low complexity" evidence="1">
    <location>
        <begin position="283"/>
        <end position="311"/>
    </location>
</feature>
<evidence type="ECO:0000256" key="1">
    <source>
        <dbReference type="SAM" id="MobiDB-lite"/>
    </source>
</evidence>